<gene>
    <name evidence="13" type="ORF">ACFPN2_02320</name>
</gene>
<feature type="domain" description="TonB-dependent receptor-like beta-barrel" evidence="11">
    <location>
        <begin position="406"/>
        <end position="911"/>
    </location>
</feature>
<dbReference type="EMBL" id="JBHSDU010000001">
    <property type="protein sequence ID" value="MFC4307905.1"/>
    <property type="molecule type" value="Genomic_DNA"/>
</dbReference>
<proteinExistence type="inferred from homology"/>
<reference evidence="14" key="1">
    <citation type="journal article" date="2019" name="Int. J. Syst. Evol. Microbiol.">
        <title>The Global Catalogue of Microorganisms (GCM) 10K type strain sequencing project: providing services to taxonomists for standard genome sequencing and annotation.</title>
        <authorList>
            <consortium name="The Broad Institute Genomics Platform"/>
            <consortium name="The Broad Institute Genome Sequencing Center for Infectious Disease"/>
            <person name="Wu L."/>
            <person name="Ma J."/>
        </authorList>
    </citation>
    <scope>NUCLEOTIDE SEQUENCE [LARGE SCALE GENOMIC DNA]</scope>
    <source>
        <strain evidence="14">CGMCC 1.10759</strain>
    </source>
</reference>
<dbReference type="RefSeq" id="WP_380594571.1">
    <property type="nucleotide sequence ID" value="NZ_JBHSDU010000001.1"/>
</dbReference>
<feature type="domain" description="TonB-dependent receptor plug" evidence="12">
    <location>
        <begin position="63"/>
        <end position="178"/>
    </location>
</feature>
<dbReference type="Gene3D" id="2.170.130.10">
    <property type="entry name" value="TonB-dependent receptor, plug domain"/>
    <property type="match status" value="1"/>
</dbReference>
<evidence type="ECO:0000256" key="5">
    <source>
        <dbReference type="ARBA" id="ARBA00023077"/>
    </source>
</evidence>
<keyword evidence="6 8" id="KW-0472">Membrane</keyword>
<evidence type="ECO:0000259" key="12">
    <source>
        <dbReference type="Pfam" id="PF07715"/>
    </source>
</evidence>
<keyword evidence="13" id="KW-0675">Receptor</keyword>
<comment type="caution">
    <text evidence="13">The sequence shown here is derived from an EMBL/GenBank/DDBJ whole genome shotgun (WGS) entry which is preliminary data.</text>
</comment>
<keyword evidence="7 8" id="KW-0998">Cell outer membrane</keyword>
<dbReference type="SUPFAM" id="SSF56935">
    <property type="entry name" value="Porins"/>
    <property type="match status" value="1"/>
</dbReference>
<evidence type="ECO:0000256" key="4">
    <source>
        <dbReference type="ARBA" id="ARBA00022692"/>
    </source>
</evidence>
<dbReference type="Pfam" id="PF00593">
    <property type="entry name" value="TonB_dep_Rec_b-barrel"/>
    <property type="match status" value="1"/>
</dbReference>
<sequence>MIDSVPKIRRIGDSIKGLNVLFALTIATPLVAQEVTTTPPVTDEQGAIEDVVVTGSRLARTGYETPTPVTVIGEADILSSGQPNIADFVNELPSVAGSSAPSTANRSLSNGAAGISSVNLRSLGNARTLVLLDGRRSVGSLAQGTVDINTFPQGLIKNIEIVTGGASATYGSDAVSGVVNFILDKTYSGVKFNIERGETSYGDDENWQATATAGMPFADGRGHLLFNAESARRDGIYGMHREWADDGWYMVNNPAYQAGNGAPEYFVTNHAGQSVMTPGGIITNTALRGTYFGVGGSVNQFAYGATRDPWTVGGDWELGQSNQLTSLEPESDRDGVFTRLSWELTDSTAVFAEASWNRNSAKQWGGVQSDKGTIVIMADNAFIPASVRQRIAEYNALPSADINQFNLGSSNADIPTRESDNERTVKRFVLGAEGSFLLGSDWKWDTYYQHGVTDADERLYSANTARLRLAQDAVFHPVTGEIVCRSSIANPGNGCVPFNRMGIGVNSPEALAYFMGHPERTQKFEQDVAALNFSTKVSNPWLDPIGVAFGVEYRREEISGYVAPEYQEGWIVGNFLPTFGDYNVREAYLETLVSLPWHLEFNGAARGTDYSTSGFVTTWKAGLAWSPLADLRTRLTLSRDIRAPNLEELYQAGRRRTNSLSDPFFGGIAQRFTETTIGNTELQPEKADALTLGVVYQPSFVPGLALSVDYYDIEIEDAISMVTAQDIVDRCHDGNQTFCAAFTRDPTSQTGNELIITNSPFNFVSERARGLDLEASYRFALSDLGSSLPGNITVRSLATHYIEMSSNNGVDPTTDRAGQNTNGGPPDWQYRLSAAYTLDQLTVQFTGRGISSGTYDNTYIECTSGCPQSTALARTINTNHIDGAFYLDAFIAWTMQTESLRNQIFFKVNNVTDKDPVVVGLGPGDSSNVEPGINRALYDYLGRTFRIGFRIDWGS</sequence>
<dbReference type="PANTHER" id="PTHR47234">
    <property type="match status" value="1"/>
</dbReference>
<evidence type="ECO:0000256" key="7">
    <source>
        <dbReference type="ARBA" id="ARBA00023237"/>
    </source>
</evidence>
<dbReference type="InterPro" id="IPR000531">
    <property type="entry name" value="Beta-barrel_TonB"/>
</dbReference>
<comment type="subcellular location">
    <subcellularLocation>
        <location evidence="1 8">Cell outer membrane</location>
        <topology evidence="1 8">Multi-pass membrane protein</topology>
    </subcellularLocation>
</comment>
<evidence type="ECO:0000256" key="8">
    <source>
        <dbReference type="PROSITE-ProRule" id="PRU01360"/>
    </source>
</evidence>
<evidence type="ECO:0000313" key="13">
    <source>
        <dbReference type="EMBL" id="MFC4307905.1"/>
    </source>
</evidence>
<dbReference type="PANTHER" id="PTHR47234:SF3">
    <property type="entry name" value="SECRETIN_TONB SHORT N-TERMINAL DOMAIN-CONTAINING PROTEIN"/>
    <property type="match status" value="1"/>
</dbReference>
<keyword evidence="10" id="KW-0732">Signal</keyword>
<evidence type="ECO:0000256" key="10">
    <source>
        <dbReference type="SAM" id="SignalP"/>
    </source>
</evidence>
<keyword evidence="5 9" id="KW-0798">TonB box</keyword>
<keyword evidence="4 8" id="KW-0812">Transmembrane</keyword>
<organism evidence="13 14">
    <name type="scientific">Steroidobacter flavus</name>
    <dbReference type="NCBI Taxonomy" id="1842136"/>
    <lineage>
        <taxon>Bacteria</taxon>
        <taxon>Pseudomonadati</taxon>
        <taxon>Pseudomonadota</taxon>
        <taxon>Gammaproteobacteria</taxon>
        <taxon>Steroidobacterales</taxon>
        <taxon>Steroidobacteraceae</taxon>
        <taxon>Steroidobacter</taxon>
    </lineage>
</organism>
<feature type="signal peptide" evidence="10">
    <location>
        <begin position="1"/>
        <end position="32"/>
    </location>
</feature>
<protein>
    <submittedName>
        <fullName evidence="13">TonB-dependent receptor plug domain-containing protein</fullName>
    </submittedName>
</protein>
<dbReference type="Proteomes" id="UP001595904">
    <property type="component" value="Unassembled WGS sequence"/>
</dbReference>
<dbReference type="PROSITE" id="PS52016">
    <property type="entry name" value="TONB_DEPENDENT_REC_3"/>
    <property type="match status" value="1"/>
</dbReference>
<dbReference type="InterPro" id="IPR039426">
    <property type="entry name" value="TonB-dep_rcpt-like"/>
</dbReference>
<dbReference type="Gene3D" id="2.40.170.20">
    <property type="entry name" value="TonB-dependent receptor, beta-barrel domain"/>
    <property type="match status" value="1"/>
</dbReference>
<evidence type="ECO:0000256" key="9">
    <source>
        <dbReference type="RuleBase" id="RU003357"/>
    </source>
</evidence>
<dbReference type="InterPro" id="IPR036942">
    <property type="entry name" value="Beta-barrel_TonB_sf"/>
</dbReference>
<name>A0ABV8SLI8_9GAMM</name>
<evidence type="ECO:0000256" key="1">
    <source>
        <dbReference type="ARBA" id="ARBA00004571"/>
    </source>
</evidence>
<evidence type="ECO:0000259" key="11">
    <source>
        <dbReference type="Pfam" id="PF00593"/>
    </source>
</evidence>
<evidence type="ECO:0000313" key="14">
    <source>
        <dbReference type="Proteomes" id="UP001595904"/>
    </source>
</evidence>
<dbReference type="InterPro" id="IPR012910">
    <property type="entry name" value="Plug_dom"/>
</dbReference>
<dbReference type="InterPro" id="IPR037066">
    <property type="entry name" value="Plug_dom_sf"/>
</dbReference>
<accession>A0ABV8SLI8</accession>
<dbReference type="Pfam" id="PF07715">
    <property type="entry name" value="Plug"/>
    <property type="match status" value="1"/>
</dbReference>
<evidence type="ECO:0000256" key="2">
    <source>
        <dbReference type="ARBA" id="ARBA00022448"/>
    </source>
</evidence>
<keyword evidence="3 8" id="KW-1134">Transmembrane beta strand</keyword>
<evidence type="ECO:0000256" key="6">
    <source>
        <dbReference type="ARBA" id="ARBA00023136"/>
    </source>
</evidence>
<comment type="similarity">
    <text evidence="8 9">Belongs to the TonB-dependent receptor family.</text>
</comment>
<keyword evidence="14" id="KW-1185">Reference proteome</keyword>
<evidence type="ECO:0000256" key="3">
    <source>
        <dbReference type="ARBA" id="ARBA00022452"/>
    </source>
</evidence>
<feature type="chain" id="PRO_5046163336" evidence="10">
    <location>
        <begin position="33"/>
        <end position="955"/>
    </location>
</feature>
<keyword evidence="2 8" id="KW-0813">Transport</keyword>